<dbReference type="AlphaFoldDB" id="A0A955LLA4"/>
<comment type="similarity">
    <text evidence="1 4 5">Belongs to the bacterial ribosomal protein bL17 family.</text>
</comment>
<dbReference type="HAMAP" id="MF_01368">
    <property type="entry name" value="Ribosomal_bL17"/>
    <property type="match status" value="1"/>
</dbReference>
<comment type="caution">
    <text evidence="6">The sequence shown here is derived from an EMBL/GenBank/DDBJ whole genome shotgun (WGS) entry which is preliminary data.</text>
</comment>
<dbReference type="EMBL" id="JAGQKZ010000055">
    <property type="protein sequence ID" value="MCA9392446.1"/>
    <property type="molecule type" value="Genomic_DNA"/>
</dbReference>
<gene>
    <name evidence="4 6" type="primary">rplQ</name>
    <name evidence="6" type="ORF">KC614_04610</name>
</gene>
<dbReference type="GO" id="GO:0003735">
    <property type="term" value="F:structural constituent of ribosome"/>
    <property type="evidence" value="ECO:0007669"/>
    <property type="project" value="InterPro"/>
</dbReference>
<keyword evidence="3 4" id="KW-0687">Ribonucleoprotein</keyword>
<dbReference type="InterPro" id="IPR047859">
    <property type="entry name" value="Ribosomal_bL17_CS"/>
</dbReference>
<organism evidence="6 7">
    <name type="scientific">candidate division WWE3 bacterium</name>
    <dbReference type="NCBI Taxonomy" id="2053526"/>
    <lineage>
        <taxon>Bacteria</taxon>
        <taxon>Katanobacteria</taxon>
    </lineage>
</organism>
<dbReference type="InterPro" id="IPR036373">
    <property type="entry name" value="Ribosomal_bL17_sf"/>
</dbReference>
<evidence type="ECO:0000256" key="4">
    <source>
        <dbReference type="HAMAP-Rule" id="MF_01368"/>
    </source>
</evidence>
<evidence type="ECO:0000313" key="7">
    <source>
        <dbReference type="Proteomes" id="UP000751518"/>
    </source>
</evidence>
<dbReference type="SUPFAM" id="SSF64263">
    <property type="entry name" value="Prokaryotic ribosomal protein L17"/>
    <property type="match status" value="1"/>
</dbReference>
<reference evidence="6" key="2">
    <citation type="journal article" date="2021" name="Microbiome">
        <title>Successional dynamics and alternative stable states in a saline activated sludge microbial community over 9 years.</title>
        <authorList>
            <person name="Wang Y."/>
            <person name="Ye J."/>
            <person name="Ju F."/>
            <person name="Liu L."/>
            <person name="Boyd J.A."/>
            <person name="Deng Y."/>
            <person name="Parks D.H."/>
            <person name="Jiang X."/>
            <person name="Yin X."/>
            <person name="Woodcroft B.J."/>
            <person name="Tyson G.W."/>
            <person name="Hugenholtz P."/>
            <person name="Polz M.F."/>
            <person name="Zhang T."/>
        </authorList>
    </citation>
    <scope>NUCLEOTIDE SEQUENCE</scope>
    <source>
        <strain evidence="6">HKST-UBA03</strain>
    </source>
</reference>
<dbReference type="NCBIfam" id="TIGR00059">
    <property type="entry name" value="L17"/>
    <property type="match status" value="1"/>
</dbReference>
<protein>
    <recommendedName>
        <fullName evidence="4">Large ribosomal subunit protein bL17</fullName>
    </recommendedName>
</protein>
<dbReference type="Pfam" id="PF01196">
    <property type="entry name" value="Ribosomal_L17"/>
    <property type="match status" value="1"/>
</dbReference>
<dbReference type="PANTHER" id="PTHR14413">
    <property type="entry name" value="RIBOSOMAL PROTEIN L17"/>
    <property type="match status" value="1"/>
</dbReference>
<proteinExistence type="inferred from homology"/>
<dbReference type="PROSITE" id="PS01167">
    <property type="entry name" value="RIBOSOMAL_L17"/>
    <property type="match status" value="1"/>
</dbReference>
<dbReference type="PANTHER" id="PTHR14413:SF16">
    <property type="entry name" value="LARGE RIBOSOMAL SUBUNIT PROTEIN BL17M"/>
    <property type="match status" value="1"/>
</dbReference>
<evidence type="ECO:0000256" key="5">
    <source>
        <dbReference type="RuleBase" id="RU000660"/>
    </source>
</evidence>
<dbReference type="GO" id="GO:0006412">
    <property type="term" value="P:translation"/>
    <property type="evidence" value="ECO:0007669"/>
    <property type="project" value="UniProtKB-UniRule"/>
</dbReference>
<dbReference type="InterPro" id="IPR000456">
    <property type="entry name" value="Ribosomal_bL17"/>
</dbReference>
<evidence type="ECO:0000256" key="2">
    <source>
        <dbReference type="ARBA" id="ARBA00022980"/>
    </source>
</evidence>
<evidence type="ECO:0000256" key="3">
    <source>
        <dbReference type="ARBA" id="ARBA00023274"/>
    </source>
</evidence>
<evidence type="ECO:0000313" key="6">
    <source>
        <dbReference type="EMBL" id="MCA9392446.1"/>
    </source>
</evidence>
<dbReference type="Gene3D" id="3.90.1030.10">
    <property type="entry name" value="Ribosomal protein L17"/>
    <property type="match status" value="1"/>
</dbReference>
<dbReference type="Proteomes" id="UP000751518">
    <property type="component" value="Unassembled WGS sequence"/>
</dbReference>
<reference evidence="6" key="1">
    <citation type="submission" date="2020-04" db="EMBL/GenBank/DDBJ databases">
        <authorList>
            <person name="Zhang T."/>
        </authorList>
    </citation>
    <scope>NUCLEOTIDE SEQUENCE</scope>
    <source>
        <strain evidence="6">HKST-UBA03</strain>
    </source>
</reference>
<accession>A0A955LLA4</accession>
<evidence type="ECO:0000256" key="1">
    <source>
        <dbReference type="ARBA" id="ARBA00008777"/>
    </source>
</evidence>
<keyword evidence="2 4" id="KW-0689">Ribosomal protein</keyword>
<dbReference type="GO" id="GO:0022625">
    <property type="term" value="C:cytosolic large ribosomal subunit"/>
    <property type="evidence" value="ECO:0007669"/>
    <property type="project" value="TreeGrafter"/>
</dbReference>
<comment type="subunit">
    <text evidence="4">Part of the 50S ribosomal subunit. Contacts protein L32.</text>
</comment>
<sequence>MQKRRKITKLGRDKAHREALLRNLSQDLIRYGKIRTTLPKAKALRPFVEPLITKARSGSDHARNLVNKVFYDKAVVEKLFADVAPKFVARNGGYTRIVKLGNRQGDGVEEAMIMLVESEETKADKPKAKKGRSK</sequence>
<name>A0A955LLA4_UNCKA</name>